<accession>A0A2A6CDR4</accession>
<feature type="compositionally biased region" description="Basic and acidic residues" evidence="1">
    <location>
        <begin position="9"/>
        <end position="29"/>
    </location>
</feature>
<sequence>MRYLRGQRRRESREMGESPTKRSDKRVREREEWKAIITIRLVKVLNCAFTVAIAFCCDTQSKAICLIGLVRNEIAFEYQGLVEFQHRKMRLIEIIILIAQALLQHGCTV</sequence>
<reference evidence="3" key="1">
    <citation type="journal article" date="2008" name="Nat. Genet.">
        <title>The Pristionchus pacificus genome provides a unique perspective on nematode lifestyle and parasitism.</title>
        <authorList>
            <person name="Dieterich C."/>
            <person name="Clifton S.W."/>
            <person name="Schuster L.N."/>
            <person name="Chinwalla A."/>
            <person name="Delehaunty K."/>
            <person name="Dinkelacker I."/>
            <person name="Fulton L."/>
            <person name="Fulton R."/>
            <person name="Godfrey J."/>
            <person name="Minx P."/>
            <person name="Mitreva M."/>
            <person name="Roeseler W."/>
            <person name="Tian H."/>
            <person name="Witte H."/>
            <person name="Yang S.P."/>
            <person name="Wilson R.K."/>
            <person name="Sommer R.J."/>
        </authorList>
    </citation>
    <scope>NUCLEOTIDE SEQUENCE [LARGE SCALE GENOMIC DNA]</scope>
    <source>
        <strain evidence="3">PS312</strain>
    </source>
</reference>
<proteinExistence type="predicted"/>
<feature type="region of interest" description="Disordered" evidence="1">
    <location>
        <begin position="1"/>
        <end position="29"/>
    </location>
</feature>
<protein>
    <submittedName>
        <fullName evidence="2">Uncharacterized protein</fullName>
    </submittedName>
</protein>
<evidence type="ECO:0000256" key="1">
    <source>
        <dbReference type="SAM" id="MobiDB-lite"/>
    </source>
</evidence>
<evidence type="ECO:0000313" key="2">
    <source>
        <dbReference type="EnsemblMetazoa" id="PPA46331.1"/>
    </source>
</evidence>
<reference evidence="2" key="2">
    <citation type="submission" date="2022-06" db="UniProtKB">
        <authorList>
            <consortium name="EnsemblMetazoa"/>
        </authorList>
    </citation>
    <scope>IDENTIFICATION</scope>
    <source>
        <strain evidence="2">PS312</strain>
    </source>
</reference>
<gene>
    <name evidence="2" type="primary">WBGene00284700</name>
</gene>
<evidence type="ECO:0000313" key="3">
    <source>
        <dbReference type="Proteomes" id="UP000005239"/>
    </source>
</evidence>
<dbReference type="EnsemblMetazoa" id="PPA46331.1">
    <property type="protein sequence ID" value="PPA46331.1"/>
    <property type="gene ID" value="WBGene00284700"/>
</dbReference>
<name>A0A2A6CDR4_PRIPA</name>
<keyword evidence="3" id="KW-1185">Reference proteome</keyword>
<dbReference type="AlphaFoldDB" id="A0A2A6CDR4"/>
<accession>A0A8R1V1W9</accession>
<dbReference type="Proteomes" id="UP000005239">
    <property type="component" value="Unassembled WGS sequence"/>
</dbReference>
<organism evidence="2 3">
    <name type="scientific">Pristionchus pacificus</name>
    <name type="common">Parasitic nematode worm</name>
    <dbReference type="NCBI Taxonomy" id="54126"/>
    <lineage>
        <taxon>Eukaryota</taxon>
        <taxon>Metazoa</taxon>
        <taxon>Ecdysozoa</taxon>
        <taxon>Nematoda</taxon>
        <taxon>Chromadorea</taxon>
        <taxon>Rhabditida</taxon>
        <taxon>Rhabditina</taxon>
        <taxon>Diplogasteromorpha</taxon>
        <taxon>Diplogasteroidea</taxon>
        <taxon>Neodiplogasteridae</taxon>
        <taxon>Pristionchus</taxon>
    </lineage>
</organism>